<gene>
    <name evidence="2" type="ORF">AVDCRST_MAG20-1212</name>
</gene>
<reference evidence="2" key="1">
    <citation type="submission" date="2020-02" db="EMBL/GenBank/DDBJ databases">
        <authorList>
            <person name="Meier V. D."/>
        </authorList>
    </citation>
    <scope>NUCLEOTIDE SEQUENCE</scope>
    <source>
        <strain evidence="2">AVDCRST_MAG20</strain>
    </source>
</reference>
<name>A0A6J4HTC2_9ACTN</name>
<feature type="compositionally biased region" description="Basic residues" evidence="1">
    <location>
        <begin position="90"/>
        <end position="115"/>
    </location>
</feature>
<sequence length="125" mass="13901">VGGGRGGSRQHAGRRDGLPRPPVLRRPPPAQPLRDLHGDRRRLRRRPHRGRFRRGRGGGFSLRRGAALGLRRARRPRAGLLGERRGRGPPPRRRRAPHRRPAPARRAPLRRHRPHGGGATGAGPV</sequence>
<feature type="non-terminal residue" evidence="2">
    <location>
        <position position="125"/>
    </location>
</feature>
<evidence type="ECO:0000256" key="1">
    <source>
        <dbReference type="SAM" id="MobiDB-lite"/>
    </source>
</evidence>
<feature type="compositionally biased region" description="Low complexity" evidence="1">
    <location>
        <begin position="61"/>
        <end position="70"/>
    </location>
</feature>
<feature type="compositionally biased region" description="Basic residues" evidence="1">
    <location>
        <begin position="39"/>
        <end position="56"/>
    </location>
</feature>
<dbReference type="EMBL" id="CADCSY010000052">
    <property type="protein sequence ID" value="CAA9231388.1"/>
    <property type="molecule type" value="Genomic_DNA"/>
</dbReference>
<feature type="region of interest" description="Disordered" evidence="1">
    <location>
        <begin position="1"/>
        <end position="125"/>
    </location>
</feature>
<dbReference type="AlphaFoldDB" id="A0A6J4HTC2"/>
<evidence type="ECO:0000313" key="2">
    <source>
        <dbReference type="EMBL" id="CAA9231388.1"/>
    </source>
</evidence>
<organism evidence="2">
    <name type="scientific">uncultured Acidimicrobiales bacterium</name>
    <dbReference type="NCBI Taxonomy" id="310071"/>
    <lineage>
        <taxon>Bacteria</taxon>
        <taxon>Bacillati</taxon>
        <taxon>Actinomycetota</taxon>
        <taxon>Acidimicrobiia</taxon>
        <taxon>Acidimicrobiales</taxon>
        <taxon>environmental samples</taxon>
    </lineage>
</organism>
<protein>
    <submittedName>
        <fullName evidence="2">Uncharacterized protein</fullName>
    </submittedName>
</protein>
<accession>A0A6J4HTC2</accession>
<feature type="compositionally biased region" description="Gly residues" evidence="1">
    <location>
        <begin position="116"/>
        <end position="125"/>
    </location>
</feature>
<feature type="compositionally biased region" description="Pro residues" evidence="1">
    <location>
        <begin position="19"/>
        <end position="31"/>
    </location>
</feature>
<proteinExistence type="predicted"/>
<feature type="non-terminal residue" evidence="2">
    <location>
        <position position="1"/>
    </location>
</feature>